<evidence type="ECO:0000313" key="1">
    <source>
        <dbReference type="EMBL" id="EKM30118.1"/>
    </source>
</evidence>
<proteinExistence type="predicted"/>
<evidence type="ECO:0000313" key="2">
    <source>
        <dbReference type="Proteomes" id="UP000008367"/>
    </source>
</evidence>
<dbReference type="Proteomes" id="UP000008367">
    <property type="component" value="Unassembled WGS sequence"/>
</dbReference>
<comment type="caution">
    <text evidence="1">The sequence shown here is derived from an EMBL/GenBank/DDBJ whole genome shotgun (WGS) entry which is preliminary data.</text>
</comment>
<gene>
    <name evidence="1" type="primary">fur</name>
    <name evidence="1" type="ORF">VCHENC02_4133B</name>
</gene>
<reference evidence="1 2" key="1">
    <citation type="submission" date="2012-10" db="EMBL/GenBank/DDBJ databases">
        <title>Genome sequence of Vibrio Cholerae HENC-02.</title>
        <authorList>
            <person name="Eppinger M."/>
            <person name="Hasan N.A."/>
            <person name="Sengamalay N."/>
            <person name="Hine E."/>
            <person name="Su Q."/>
            <person name="Daugherty S.C."/>
            <person name="Young S."/>
            <person name="Sadzewicz L."/>
            <person name="Tallon L."/>
            <person name="Cebula T.A."/>
            <person name="Ravel J."/>
            <person name="Colwell R.R."/>
        </authorList>
    </citation>
    <scope>NUCLEOTIDE SEQUENCE [LARGE SCALE GENOMIC DNA]</scope>
    <source>
        <strain evidence="1 2">HENC-02</strain>
    </source>
</reference>
<name>A0A454CUS5_VIBHA</name>
<accession>A0A454CUS5</accession>
<feature type="non-terminal residue" evidence="1">
    <location>
        <position position="1"/>
    </location>
</feature>
<dbReference type="EMBL" id="AJSR01001786">
    <property type="protein sequence ID" value="EKM30118.1"/>
    <property type="molecule type" value="Genomic_DNA"/>
</dbReference>
<dbReference type="AlphaFoldDB" id="A0A454CUS5"/>
<protein>
    <submittedName>
        <fullName evidence="1">Ferric uptake regulation domain protein</fullName>
    </submittedName>
</protein>
<organism evidence="1 2">
    <name type="scientific">Vibrio harveyi</name>
    <name type="common">Beneckea harveyi</name>
    <dbReference type="NCBI Taxonomy" id="669"/>
    <lineage>
        <taxon>Bacteria</taxon>
        <taxon>Pseudomonadati</taxon>
        <taxon>Pseudomonadota</taxon>
        <taxon>Gammaproteobacteria</taxon>
        <taxon>Vibrionales</taxon>
        <taxon>Vibrionaceae</taxon>
        <taxon>Vibrio</taxon>
    </lineage>
</organism>
<sequence length="43" mass="5049">SSRLYPTRTYHCDRHSRHPSCCCSSPFFKPPRRCVSSKNGIHR</sequence>